<accession>A0ABS8TJA4</accession>
<evidence type="ECO:0000256" key="2">
    <source>
        <dbReference type="SAM" id="Phobius"/>
    </source>
</evidence>
<dbReference type="PANTHER" id="PTHR34208">
    <property type="entry name" value="S-ADENOSYL-L-METHIONINE-DEPENDENT METHYLTRANSFERASE-RELATED"/>
    <property type="match status" value="1"/>
</dbReference>
<feature type="transmembrane region" description="Helical" evidence="2">
    <location>
        <begin position="125"/>
        <end position="148"/>
    </location>
</feature>
<keyword evidence="2" id="KW-1133">Transmembrane helix</keyword>
<evidence type="ECO:0000313" key="4">
    <source>
        <dbReference type="Proteomes" id="UP000823775"/>
    </source>
</evidence>
<evidence type="ECO:0000313" key="3">
    <source>
        <dbReference type="EMBL" id="MCD7471051.1"/>
    </source>
</evidence>
<comment type="caution">
    <text evidence="3">The sequence shown here is derived from an EMBL/GenBank/DDBJ whole genome shotgun (WGS) entry which is preliminary data.</text>
</comment>
<reference evidence="3 4" key="1">
    <citation type="journal article" date="2021" name="BMC Genomics">
        <title>Datura genome reveals duplications of psychoactive alkaloid biosynthetic genes and high mutation rate following tissue culture.</title>
        <authorList>
            <person name="Rajewski A."/>
            <person name="Carter-House D."/>
            <person name="Stajich J."/>
            <person name="Litt A."/>
        </authorList>
    </citation>
    <scope>NUCLEOTIDE SEQUENCE [LARGE SCALE GENOMIC DNA]</scope>
    <source>
        <strain evidence="3">AR-01</strain>
    </source>
</reference>
<sequence>MGTLSNQALGQVIDDQQGNHSDEWLVSGDEQDSWVDHKGSSVGCGTAEVQQNESFNKREVVKSETQSGSESGPHVKTFRHGLELTLVIGYPECVPPTMNAAKKARKPHSALCWWWKFRGHFSSKIAPYSFVPTVLLILGAVLVVGYFYRGSGTSGSSALSRLEGEFTCTSELQLALPYLKKAYGDSMRKVLHVGPDTYAVDYLSPRYLNKTIPELARVSADGLVIVTGYPGHARAKVARLSKFGRPAKMRSASWWARFFVQTSLQENDAAIKKFGQAAVKDGVRSGV</sequence>
<protein>
    <submittedName>
        <fullName evidence="3">Uncharacterized protein</fullName>
    </submittedName>
</protein>
<dbReference type="PANTHER" id="PTHR34208:SF19">
    <property type="entry name" value="METHYLTRANSFERASE TYPE 11 DOMAIN-CONTAINING PROTEIN"/>
    <property type="match status" value="1"/>
</dbReference>
<evidence type="ECO:0000256" key="1">
    <source>
        <dbReference type="SAM" id="MobiDB-lite"/>
    </source>
</evidence>
<organism evidence="3 4">
    <name type="scientific">Datura stramonium</name>
    <name type="common">Jimsonweed</name>
    <name type="synonym">Common thornapple</name>
    <dbReference type="NCBI Taxonomy" id="4076"/>
    <lineage>
        <taxon>Eukaryota</taxon>
        <taxon>Viridiplantae</taxon>
        <taxon>Streptophyta</taxon>
        <taxon>Embryophyta</taxon>
        <taxon>Tracheophyta</taxon>
        <taxon>Spermatophyta</taxon>
        <taxon>Magnoliopsida</taxon>
        <taxon>eudicotyledons</taxon>
        <taxon>Gunneridae</taxon>
        <taxon>Pentapetalae</taxon>
        <taxon>asterids</taxon>
        <taxon>lamiids</taxon>
        <taxon>Solanales</taxon>
        <taxon>Solanaceae</taxon>
        <taxon>Solanoideae</taxon>
        <taxon>Datureae</taxon>
        <taxon>Datura</taxon>
    </lineage>
</organism>
<dbReference type="InterPro" id="IPR044689">
    <property type="entry name" value="CGR2/3"/>
</dbReference>
<keyword evidence="2" id="KW-0812">Transmembrane</keyword>
<proteinExistence type="predicted"/>
<feature type="region of interest" description="Disordered" evidence="1">
    <location>
        <begin position="1"/>
        <end position="24"/>
    </location>
</feature>
<keyword evidence="4" id="KW-1185">Reference proteome</keyword>
<gene>
    <name evidence="3" type="ORF">HAX54_011331</name>
</gene>
<name>A0ABS8TJA4_DATST</name>
<dbReference type="Proteomes" id="UP000823775">
    <property type="component" value="Unassembled WGS sequence"/>
</dbReference>
<dbReference type="EMBL" id="JACEIK010001640">
    <property type="protein sequence ID" value="MCD7471051.1"/>
    <property type="molecule type" value="Genomic_DNA"/>
</dbReference>
<keyword evidence="2" id="KW-0472">Membrane</keyword>
<feature type="region of interest" description="Disordered" evidence="1">
    <location>
        <begin position="53"/>
        <end position="74"/>
    </location>
</feature>
<feature type="compositionally biased region" description="Polar residues" evidence="1">
    <location>
        <begin position="1"/>
        <end position="19"/>
    </location>
</feature>